<dbReference type="InterPro" id="IPR005427">
    <property type="entry name" value="BipC/SctB"/>
</dbReference>
<organism evidence="8">
    <name type="scientific">Acerihabitans sp. KWT182</name>
    <dbReference type="NCBI Taxonomy" id="3157919"/>
    <lineage>
        <taxon>Bacteria</taxon>
        <taxon>Pseudomonadati</taxon>
        <taxon>Pseudomonadota</taxon>
        <taxon>Gammaproteobacteria</taxon>
        <taxon>Enterobacterales</taxon>
        <taxon>Pectobacteriaceae</taxon>
        <taxon>Acerihabitans</taxon>
    </lineage>
</organism>
<accession>A0AAU7QBL4</accession>
<dbReference type="Pfam" id="PF09599">
    <property type="entry name" value="IpaC_SipC"/>
    <property type="match status" value="1"/>
</dbReference>
<proteinExistence type="inferred from homology"/>
<comment type="similarity">
    <text evidence="6">Belongs to the SctB/SipC family.</text>
</comment>
<dbReference type="EMBL" id="CP157947">
    <property type="protein sequence ID" value="XBS70292.1"/>
    <property type="molecule type" value="Genomic_DNA"/>
</dbReference>
<dbReference type="AlphaFoldDB" id="A0AAU7QBL4"/>
<dbReference type="GO" id="GO:0005576">
    <property type="term" value="C:extracellular region"/>
    <property type="evidence" value="ECO:0007669"/>
    <property type="project" value="UniProtKB-SubCell"/>
</dbReference>
<evidence type="ECO:0000256" key="4">
    <source>
        <dbReference type="ARBA" id="ARBA00022870"/>
    </source>
</evidence>
<keyword evidence="3" id="KW-0964">Secreted</keyword>
<evidence type="ECO:0000256" key="3">
    <source>
        <dbReference type="ARBA" id="ARBA00022525"/>
    </source>
</evidence>
<evidence type="ECO:0000256" key="5">
    <source>
        <dbReference type="ARBA" id="ARBA00023026"/>
    </source>
</evidence>
<comment type="subcellular location">
    <subcellularLocation>
        <location evidence="1">Host membrane</location>
        <topology evidence="1">Single-pass membrane protein</topology>
    </subcellularLocation>
    <subcellularLocation>
        <location evidence="2">Secreted</location>
    </subcellularLocation>
</comment>
<sequence length="354" mass="38165">MSINVNVNNVLDRFSTESADIAVRNKPLDTSQSYAAVITDNMLDSLHGSGAAIQLRKPNSAGYMPVKELQSEIEKLSAQPDVIQDLKRLAEGGVEKDSVKKFDVGNLNISLIADLLARLFESAQRGAIAEKMNKASMLTLQGDAANGVANAMRNAGLDALKGASGQAVLGLGVAGASFGMQRKGLNQDRTILQNDQKTIHLKQHDLESSRLKMTQGETKPLENTLDARPSRVSTDDGQHVQFAQDNPAVSKSHRGHNEEGIGLHTRQAEVNELEREMKDKSLTAENNKNMGTLAGQASAPIQSIMSANTQHNVRNEEANQHLQQQAGQAFAGGRIAVIALPAIPITWCCLFCKN</sequence>
<keyword evidence="4" id="KW-0472">Membrane</keyword>
<evidence type="ECO:0000313" key="8">
    <source>
        <dbReference type="EMBL" id="XBS70292.1"/>
    </source>
</evidence>
<keyword evidence="7" id="KW-0175">Coiled coil</keyword>
<reference evidence="8" key="1">
    <citation type="submission" date="2024-06" db="EMBL/GenBank/DDBJ databases">
        <authorList>
            <person name="Coelho C."/>
            <person name="Bento M."/>
            <person name="Garcia E."/>
            <person name="Camelo A."/>
            <person name="Brandao I."/>
            <person name="Espirito Santo C."/>
            <person name="Trovao J."/>
            <person name="Verissimo A."/>
            <person name="Costa J."/>
            <person name="Tiago I."/>
        </authorList>
    </citation>
    <scope>NUCLEOTIDE SEQUENCE</scope>
    <source>
        <strain evidence="8">KWT182</strain>
    </source>
</reference>
<evidence type="ECO:0000256" key="7">
    <source>
        <dbReference type="SAM" id="Coils"/>
    </source>
</evidence>
<feature type="coiled-coil region" evidence="7">
    <location>
        <begin position="263"/>
        <end position="290"/>
    </location>
</feature>
<keyword evidence="5" id="KW-0843">Virulence</keyword>
<evidence type="ECO:0000256" key="2">
    <source>
        <dbReference type="ARBA" id="ARBA00004613"/>
    </source>
</evidence>
<evidence type="ECO:0000256" key="1">
    <source>
        <dbReference type="ARBA" id="ARBA00004379"/>
    </source>
</evidence>
<keyword evidence="4" id="KW-1043">Host membrane</keyword>
<gene>
    <name evidence="8" type="ORF">ABK905_03230</name>
</gene>
<evidence type="ECO:0000256" key="6">
    <source>
        <dbReference type="ARBA" id="ARBA00035650"/>
    </source>
</evidence>
<dbReference type="GO" id="GO:0033644">
    <property type="term" value="C:host cell membrane"/>
    <property type="evidence" value="ECO:0007669"/>
    <property type="project" value="UniProtKB-SubCell"/>
</dbReference>
<protein>
    <submittedName>
        <fullName evidence="8">IpaC/SipC family type III secretion system effector</fullName>
    </submittedName>
</protein>
<name>A0AAU7QBL4_9GAMM</name>